<keyword evidence="6 10" id="KW-1133">Transmembrane helix</keyword>
<feature type="transmembrane region" description="Helical" evidence="10">
    <location>
        <begin position="86"/>
        <end position="108"/>
    </location>
</feature>
<dbReference type="Pfam" id="PF01554">
    <property type="entry name" value="MatE"/>
    <property type="match status" value="2"/>
</dbReference>
<protein>
    <recommendedName>
        <fullName evidence="9">Multidrug-efflux transporter</fullName>
    </recommendedName>
</protein>
<feature type="transmembrane region" description="Helical" evidence="10">
    <location>
        <begin position="25"/>
        <end position="46"/>
    </location>
</feature>
<dbReference type="InterPro" id="IPR048279">
    <property type="entry name" value="MdtK-like"/>
</dbReference>
<evidence type="ECO:0000256" key="1">
    <source>
        <dbReference type="ARBA" id="ARBA00004651"/>
    </source>
</evidence>
<evidence type="ECO:0000256" key="5">
    <source>
        <dbReference type="ARBA" id="ARBA00022692"/>
    </source>
</evidence>
<feature type="transmembrane region" description="Helical" evidence="10">
    <location>
        <begin position="410"/>
        <end position="428"/>
    </location>
</feature>
<comment type="caution">
    <text evidence="11">The sequence shown here is derived from an EMBL/GenBank/DDBJ whole genome shotgun (WGS) entry which is preliminary data.</text>
</comment>
<dbReference type="InterPro" id="IPR002528">
    <property type="entry name" value="MATE_fam"/>
</dbReference>
<feature type="transmembrane region" description="Helical" evidence="10">
    <location>
        <begin position="315"/>
        <end position="336"/>
    </location>
</feature>
<proteinExistence type="predicted"/>
<dbReference type="GO" id="GO:0006811">
    <property type="term" value="P:monoatomic ion transport"/>
    <property type="evidence" value="ECO:0007669"/>
    <property type="project" value="UniProtKB-KW"/>
</dbReference>
<keyword evidence="8 10" id="KW-0472">Membrane</keyword>
<dbReference type="NCBIfam" id="TIGR00797">
    <property type="entry name" value="matE"/>
    <property type="match status" value="1"/>
</dbReference>
<evidence type="ECO:0000256" key="2">
    <source>
        <dbReference type="ARBA" id="ARBA00022448"/>
    </source>
</evidence>
<dbReference type="InterPro" id="IPR050222">
    <property type="entry name" value="MATE_MdtK"/>
</dbReference>
<feature type="transmembrane region" description="Helical" evidence="10">
    <location>
        <begin position="230"/>
        <end position="254"/>
    </location>
</feature>
<dbReference type="PANTHER" id="PTHR43298:SF2">
    <property type="entry name" value="FMN_FAD EXPORTER YEEO-RELATED"/>
    <property type="match status" value="1"/>
</dbReference>
<keyword evidence="2" id="KW-0813">Transport</keyword>
<feature type="transmembrane region" description="Helical" evidence="10">
    <location>
        <begin position="128"/>
        <end position="150"/>
    </location>
</feature>
<reference evidence="11 12" key="1">
    <citation type="submission" date="2019-07" db="EMBL/GenBank/DDBJ databases">
        <title>Whole genome shotgun sequence of Deinococcus cellulosilyticus NBRC 106333.</title>
        <authorList>
            <person name="Hosoyama A."/>
            <person name="Uohara A."/>
            <person name="Ohji S."/>
            <person name="Ichikawa N."/>
        </authorList>
    </citation>
    <scope>NUCLEOTIDE SEQUENCE [LARGE SCALE GENOMIC DNA]</scope>
    <source>
        <strain evidence="11 12">NBRC 106333</strain>
    </source>
</reference>
<feature type="transmembrane region" description="Helical" evidence="10">
    <location>
        <begin position="274"/>
        <end position="295"/>
    </location>
</feature>
<evidence type="ECO:0000256" key="9">
    <source>
        <dbReference type="ARBA" id="ARBA00031636"/>
    </source>
</evidence>
<keyword evidence="4" id="KW-1003">Cell membrane</keyword>
<evidence type="ECO:0000256" key="3">
    <source>
        <dbReference type="ARBA" id="ARBA00022449"/>
    </source>
</evidence>
<dbReference type="GO" id="GO:0042910">
    <property type="term" value="F:xenobiotic transmembrane transporter activity"/>
    <property type="evidence" value="ECO:0007669"/>
    <property type="project" value="InterPro"/>
</dbReference>
<sequence length="441" mass="47112">MVHPPFLKDILKIAIPVSLESVGQLMLGFIDQVMVATLGAIAVAAVGLANSITFVFIMALAGLANASAVLSARAFGAGNHNLLSQLVNVGLLLGLLFSGIVMVPLWTFSTEILQLGSNDPELTRTADGFLKIMLLALPLMVTGAVCTGVLRSLSKAKVPLHATLFSMVINTVLAYLFVFTLQWGVQGAAWATFAAQLFKAVYLLIQLYRHPSVHWISITPARIQETAKDLLPLSVPMMATATLWAFSLFLYNVLLGKMGTHAIAAYQIIRSVEGLFVVWSAGLAAAATTLVGQALGQNNIPLAQNRVLSIQKTGLLTGAITGVLFFGASYLLPIFYPKVGETVLHLAFIGMIMNSFFQAVKVQNMIHGSAVLPSTGDPRGVLVGDVVSAYLVGLPLAAVLGLWMGWGLPGVLGAHLFSELIKLAIFYGRYRRVNWKVLEAA</sequence>
<evidence type="ECO:0000256" key="8">
    <source>
        <dbReference type="ARBA" id="ARBA00023136"/>
    </source>
</evidence>
<dbReference type="GO" id="GO:0005886">
    <property type="term" value="C:plasma membrane"/>
    <property type="evidence" value="ECO:0007669"/>
    <property type="project" value="UniProtKB-SubCell"/>
</dbReference>
<dbReference type="OrthoDB" id="9780160at2"/>
<dbReference type="Proteomes" id="UP000321306">
    <property type="component" value="Unassembled WGS sequence"/>
</dbReference>
<organism evidence="11 12">
    <name type="scientific">Deinococcus cellulosilyticus (strain DSM 18568 / NBRC 106333 / KACC 11606 / 5516J-15)</name>
    <dbReference type="NCBI Taxonomy" id="1223518"/>
    <lineage>
        <taxon>Bacteria</taxon>
        <taxon>Thermotogati</taxon>
        <taxon>Deinococcota</taxon>
        <taxon>Deinococci</taxon>
        <taxon>Deinococcales</taxon>
        <taxon>Deinococcaceae</taxon>
        <taxon>Deinococcus</taxon>
    </lineage>
</organism>
<keyword evidence="5 10" id="KW-0812">Transmembrane</keyword>
<feature type="transmembrane region" description="Helical" evidence="10">
    <location>
        <begin position="162"/>
        <end position="183"/>
    </location>
</feature>
<keyword evidence="12" id="KW-1185">Reference proteome</keyword>
<dbReference type="PANTHER" id="PTHR43298">
    <property type="entry name" value="MULTIDRUG RESISTANCE PROTEIN NORM-RELATED"/>
    <property type="match status" value="1"/>
</dbReference>
<evidence type="ECO:0000313" key="11">
    <source>
        <dbReference type="EMBL" id="GEM47710.1"/>
    </source>
</evidence>
<evidence type="ECO:0000256" key="4">
    <source>
        <dbReference type="ARBA" id="ARBA00022475"/>
    </source>
</evidence>
<keyword evidence="3" id="KW-0050">Antiport</keyword>
<evidence type="ECO:0000313" key="12">
    <source>
        <dbReference type="Proteomes" id="UP000321306"/>
    </source>
</evidence>
<dbReference type="PIRSF" id="PIRSF006603">
    <property type="entry name" value="DinF"/>
    <property type="match status" value="1"/>
</dbReference>
<accession>A0A511N4A7</accession>
<dbReference type="RefSeq" id="WP_146886184.1">
    <property type="nucleotide sequence ID" value="NZ_BJXB01000015.1"/>
</dbReference>
<feature type="transmembrane region" description="Helical" evidence="10">
    <location>
        <begin position="342"/>
        <end position="360"/>
    </location>
</feature>
<evidence type="ECO:0000256" key="7">
    <source>
        <dbReference type="ARBA" id="ARBA00023065"/>
    </source>
</evidence>
<keyword evidence="7" id="KW-0406">Ion transport</keyword>
<evidence type="ECO:0000256" key="10">
    <source>
        <dbReference type="SAM" id="Phobius"/>
    </source>
</evidence>
<dbReference type="EMBL" id="BJXB01000015">
    <property type="protein sequence ID" value="GEM47710.1"/>
    <property type="molecule type" value="Genomic_DNA"/>
</dbReference>
<name>A0A511N4A7_DEIC1</name>
<comment type="subcellular location">
    <subcellularLocation>
        <location evidence="1">Cell membrane</location>
        <topology evidence="1">Multi-pass membrane protein</topology>
    </subcellularLocation>
</comment>
<gene>
    <name evidence="11" type="ORF">DC3_33450</name>
</gene>
<dbReference type="AlphaFoldDB" id="A0A511N4A7"/>
<dbReference type="GO" id="GO:0015297">
    <property type="term" value="F:antiporter activity"/>
    <property type="evidence" value="ECO:0007669"/>
    <property type="project" value="UniProtKB-KW"/>
</dbReference>
<evidence type="ECO:0000256" key="6">
    <source>
        <dbReference type="ARBA" id="ARBA00022989"/>
    </source>
</evidence>